<dbReference type="Pfam" id="PF08021">
    <property type="entry name" value="FAD_binding_9"/>
    <property type="match status" value="1"/>
</dbReference>
<comment type="caution">
    <text evidence="2">The sequence shown here is derived from an EMBL/GenBank/DDBJ whole genome shotgun (WGS) entry which is preliminary data.</text>
</comment>
<dbReference type="InterPro" id="IPR013113">
    <property type="entry name" value="SIP_FAD-bd"/>
</dbReference>
<dbReference type="AlphaFoldDB" id="A0A837G6S1"/>
<dbReference type="EMBL" id="JXXR01000012">
    <property type="protein sequence ID" value="KJY72926.1"/>
    <property type="molecule type" value="Genomic_DNA"/>
</dbReference>
<dbReference type="PROSITE" id="PS51384">
    <property type="entry name" value="FAD_FR"/>
    <property type="match status" value="1"/>
</dbReference>
<name>A0A837G6S1_9VIBR</name>
<dbReference type="CDD" id="cd06193">
    <property type="entry name" value="siderophore_interacting"/>
    <property type="match status" value="1"/>
</dbReference>
<sequence length="256" mass="28830">MKKPSAKSLTVQSTQTITPNMQRITLHGLELAEFPADCTGGYIKLLFNREGGTDLSQLGEEERPVMRTYTIRHFDPVACTVEVDFVRHITQDLQCGFAARWAMQAQVNDNIAIAGPGSISALNLEADWFFMVADMTALPALSVKVRSLPEQAKGYAVIQVESEADVQPIEAPENVKVIWLTASQSLEEQVRSLPWLEGNASVWCACEFDSMRKLRKYFRNEKEVARENIYISSYWKQGVSEDGHKVIKRQDADENQ</sequence>
<evidence type="ECO:0000313" key="2">
    <source>
        <dbReference type="EMBL" id="KJY72926.1"/>
    </source>
</evidence>
<dbReference type="Gene3D" id="3.40.50.80">
    <property type="entry name" value="Nucleotide-binding domain of ferredoxin-NADP reductase (FNR) module"/>
    <property type="match status" value="1"/>
</dbReference>
<dbReference type="PANTHER" id="PTHR30157:SF0">
    <property type="entry name" value="NADPH-DEPENDENT FERRIC-CHELATE REDUCTASE"/>
    <property type="match status" value="1"/>
</dbReference>
<dbReference type="GO" id="GO:0016491">
    <property type="term" value="F:oxidoreductase activity"/>
    <property type="evidence" value="ECO:0007669"/>
    <property type="project" value="InterPro"/>
</dbReference>
<proteinExistence type="inferred from homology"/>
<evidence type="ECO:0000256" key="1">
    <source>
        <dbReference type="ARBA" id="ARBA00035644"/>
    </source>
</evidence>
<dbReference type="InterPro" id="IPR017927">
    <property type="entry name" value="FAD-bd_FR_type"/>
</dbReference>
<accession>A0A837G6S1</accession>
<dbReference type="SUPFAM" id="SSF63380">
    <property type="entry name" value="Riboflavin synthase domain-like"/>
    <property type="match status" value="1"/>
</dbReference>
<dbReference type="InterPro" id="IPR039261">
    <property type="entry name" value="FNR_nucleotide-bd"/>
</dbReference>
<protein>
    <submittedName>
        <fullName evidence="2">Siderophore-interacting protein ViuB</fullName>
    </submittedName>
</protein>
<dbReference type="InterPro" id="IPR039374">
    <property type="entry name" value="SIP_fam"/>
</dbReference>
<dbReference type="PANTHER" id="PTHR30157">
    <property type="entry name" value="FERRIC REDUCTASE, NADPH-DEPENDENT"/>
    <property type="match status" value="1"/>
</dbReference>
<dbReference type="Pfam" id="PF04954">
    <property type="entry name" value="SIP"/>
    <property type="match status" value="1"/>
</dbReference>
<dbReference type="InterPro" id="IPR007037">
    <property type="entry name" value="SIP_rossman_dom"/>
</dbReference>
<reference evidence="2" key="1">
    <citation type="journal article" date="2015" name="BMC Genomics">
        <title>Genome mining reveals unlocked bioactive potential of marine Gram-negative bacteria.</title>
        <authorList>
            <person name="Machado H."/>
            <person name="Sonnenschein E.C."/>
            <person name="Melchiorsen J."/>
            <person name="Gram L."/>
        </authorList>
    </citation>
    <scope>NUCLEOTIDE SEQUENCE</scope>
    <source>
        <strain evidence="2">S2052</strain>
    </source>
</reference>
<organism evidence="2">
    <name type="scientific">Vibrio coralliilyticus</name>
    <dbReference type="NCBI Taxonomy" id="190893"/>
    <lineage>
        <taxon>Bacteria</taxon>
        <taxon>Pseudomonadati</taxon>
        <taxon>Pseudomonadota</taxon>
        <taxon>Gammaproteobacteria</taxon>
        <taxon>Vibrionales</taxon>
        <taxon>Vibrionaceae</taxon>
        <taxon>Vibrio</taxon>
    </lineage>
</organism>
<dbReference type="RefSeq" id="WP_045986087.1">
    <property type="nucleotide sequence ID" value="NZ_CP063052.1"/>
</dbReference>
<comment type="similarity">
    <text evidence="1">Belongs to the SIP oxidoreductase family.</text>
</comment>
<dbReference type="Gene3D" id="2.40.30.10">
    <property type="entry name" value="Translation factors"/>
    <property type="match status" value="1"/>
</dbReference>
<dbReference type="InterPro" id="IPR017938">
    <property type="entry name" value="Riboflavin_synthase-like_b-brl"/>
</dbReference>
<gene>
    <name evidence="2" type="ORF">TW71_12240</name>
</gene>